<gene>
    <name evidence="1" type="ORF">L3X38_009551</name>
</gene>
<dbReference type="AlphaFoldDB" id="A0AAD4ZDJ8"/>
<evidence type="ECO:0000313" key="2">
    <source>
        <dbReference type="Proteomes" id="UP001054821"/>
    </source>
</evidence>
<proteinExistence type="predicted"/>
<dbReference type="EMBL" id="JAJFAZ020000002">
    <property type="protein sequence ID" value="KAI5341676.1"/>
    <property type="molecule type" value="Genomic_DNA"/>
</dbReference>
<reference evidence="1 2" key="1">
    <citation type="journal article" date="2022" name="G3 (Bethesda)">
        <title>Whole-genome sequence and methylome profiling of the almond [Prunus dulcis (Mill.) D.A. Webb] cultivar 'Nonpareil'.</title>
        <authorList>
            <person name="D'Amico-Willman K.M."/>
            <person name="Ouma W.Z."/>
            <person name="Meulia T."/>
            <person name="Sideli G.M."/>
            <person name="Gradziel T.M."/>
            <person name="Fresnedo-Ramirez J."/>
        </authorList>
    </citation>
    <scope>NUCLEOTIDE SEQUENCE [LARGE SCALE GENOMIC DNA]</scope>
    <source>
        <strain evidence="1">Clone GOH B32 T37-40</strain>
    </source>
</reference>
<name>A0AAD4ZDJ8_PRUDU</name>
<accession>A0AAD4ZDJ8</accession>
<protein>
    <submittedName>
        <fullName evidence="1">Uncharacterized protein</fullName>
    </submittedName>
</protein>
<keyword evidence="2" id="KW-1185">Reference proteome</keyword>
<sequence>MFMKMLYIFNTGDCWLLTQIQKHKENIAALIAEYQKSIKILTSGRLESIFNPCRIQSSCPDTEIEFSCDLGSI</sequence>
<evidence type="ECO:0000313" key="1">
    <source>
        <dbReference type="EMBL" id="KAI5341676.1"/>
    </source>
</evidence>
<dbReference type="Proteomes" id="UP001054821">
    <property type="component" value="Chromosome 2"/>
</dbReference>
<comment type="caution">
    <text evidence="1">The sequence shown here is derived from an EMBL/GenBank/DDBJ whole genome shotgun (WGS) entry which is preliminary data.</text>
</comment>
<organism evidence="1 2">
    <name type="scientific">Prunus dulcis</name>
    <name type="common">Almond</name>
    <name type="synonym">Amygdalus dulcis</name>
    <dbReference type="NCBI Taxonomy" id="3755"/>
    <lineage>
        <taxon>Eukaryota</taxon>
        <taxon>Viridiplantae</taxon>
        <taxon>Streptophyta</taxon>
        <taxon>Embryophyta</taxon>
        <taxon>Tracheophyta</taxon>
        <taxon>Spermatophyta</taxon>
        <taxon>Magnoliopsida</taxon>
        <taxon>eudicotyledons</taxon>
        <taxon>Gunneridae</taxon>
        <taxon>Pentapetalae</taxon>
        <taxon>rosids</taxon>
        <taxon>fabids</taxon>
        <taxon>Rosales</taxon>
        <taxon>Rosaceae</taxon>
        <taxon>Amygdaloideae</taxon>
        <taxon>Amygdaleae</taxon>
        <taxon>Prunus</taxon>
    </lineage>
</organism>